<feature type="region of interest" description="Disordered" evidence="4">
    <location>
        <begin position="993"/>
        <end position="1114"/>
    </location>
</feature>
<proteinExistence type="predicted"/>
<feature type="compositionally biased region" description="Polar residues" evidence="4">
    <location>
        <begin position="1071"/>
        <end position="1094"/>
    </location>
</feature>
<dbReference type="CDD" id="cd00590">
    <property type="entry name" value="RRM_SF"/>
    <property type="match status" value="1"/>
</dbReference>
<dbReference type="PROSITE" id="PS50800">
    <property type="entry name" value="SAP"/>
    <property type="match status" value="1"/>
</dbReference>
<feature type="domain" description="RRM" evidence="5">
    <location>
        <begin position="689"/>
        <end position="768"/>
    </location>
</feature>
<dbReference type="SUPFAM" id="SSF54928">
    <property type="entry name" value="RNA-binding domain, RBD"/>
    <property type="match status" value="1"/>
</dbReference>
<feature type="compositionally biased region" description="Low complexity" evidence="4">
    <location>
        <begin position="918"/>
        <end position="929"/>
    </location>
</feature>
<feature type="compositionally biased region" description="Low complexity" evidence="4">
    <location>
        <begin position="1095"/>
        <end position="1114"/>
    </location>
</feature>
<feature type="region of interest" description="Disordered" evidence="4">
    <location>
        <begin position="378"/>
        <end position="420"/>
    </location>
</feature>
<evidence type="ECO:0000256" key="2">
    <source>
        <dbReference type="ARBA" id="ARBA00022884"/>
    </source>
</evidence>
<dbReference type="SMART" id="SM00513">
    <property type="entry name" value="SAP"/>
    <property type="match status" value="1"/>
</dbReference>
<evidence type="ECO:0000313" key="7">
    <source>
        <dbReference type="EMBL" id="GLI60623.1"/>
    </source>
</evidence>
<evidence type="ECO:0000259" key="5">
    <source>
        <dbReference type="PROSITE" id="PS50102"/>
    </source>
</evidence>
<feature type="compositionally biased region" description="Low complexity" evidence="4">
    <location>
        <begin position="946"/>
        <end position="962"/>
    </location>
</feature>
<evidence type="ECO:0000256" key="1">
    <source>
        <dbReference type="ARBA" id="ARBA00022737"/>
    </source>
</evidence>
<feature type="compositionally biased region" description="Basic and acidic residues" evidence="4">
    <location>
        <begin position="579"/>
        <end position="604"/>
    </location>
</feature>
<feature type="compositionally biased region" description="Basic and acidic residues" evidence="4">
    <location>
        <begin position="381"/>
        <end position="393"/>
    </location>
</feature>
<feature type="domain" description="SAP" evidence="6">
    <location>
        <begin position="7"/>
        <end position="41"/>
    </location>
</feature>
<gene>
    <name evidence="7" type="ORF">VaNZ11_002785</name>
</gene>
<evidence type="ECO:0000256" key="4">
    <source>
        <dbReference type="SAM" id="MobiDB-lite"/>
    </source>
</evidence>
<feature type="domain" description="RRM" evidence="5">
    <location>
        <begin position="465"/>
        <end position="539"/>
    </location>
</feature>
<feature type="region of interest" description="Disordered" evidence="4">
    <location>
        <begin position="539"/>
        <end position="669"/>
    </location>
</feature>
<dbReference type="Proteomes" id="UP001165090">
    <property type="component" value="Unassembled WGS sequence"/>
</dbReference>
<dbReference type="InterPro" id="IPR012677">
    <property type="entry name" value="Nucleotide-bd_a/b_plait_sf"/>
</dbReference>
<name>A0ABQ5RTJ0_9CHLO</name>
<feature type="compositionally biased region" description="Acidic residues" evidence="4">
    <location>
        <begin position="96"/>
        <end position="107"/>
    </location>
</feature>
<organism evidence="7 8">
    <name type="scientific">Volvox africanus</name>
    <dbReference type="NCBI Taxonomy" id="51714"/>
    <lineage>
        <taxon>Eukaryota</taxon>
        <taxon>Viridiplantae</taxon>
        <taxon>Chlorophyta</taxon>
        <taxon>core chlorophytes</taxon>
        <taxon>Chlorophyceae</taxon>
        <taxon>CS clade</taxon>
        <taxon>Chlamydomonadales</taxon>
        <taxon>Volvocaceae</taxon>
        <taxon>Volvox</taxon>
    </lineage>
</organism>
<keyword evidence="8" id="KW-1185">Reference proteome</keyword>
<comment type="caution">
    <text evidence="7">The sequence shown here is derived from an EMBL/GenBank/DDBJ whole genome shotgun (WGS) entry which is preliminary data.</text>
</comment>
<feature type="compositionally biased region" description="Low complexity" evidence="4">
    <location>
        <begin position="305"/>
        <end position="314"/>
    </location>
</feature>
<protein>
    <submittedName>
        <fullName evidence="7">Uncharacterized protein</fullName>
    </submittedName>
</protein>
<dbReference type="InterPro" id="IPR000504">
    <property type="entry name" value="RRM_dom"/>
</dbReference>
<accession>A0ABQ5RTJ0</accession>
<feature type="region of interest" description="Disordered" evidence="4">
    <location>
        <begin position="45"/>
        <end position="179"/>
    </location>
</feature>
<evidence type="ECO:0000259" key="6">
    <source>
        <dbReference type="PROSITE" id="PS50800"/>
    </source>
</evidence>
<feature type="region of interest" description="Disordered" evidence="4">
    <location>
        <begin position="914"/>
        <end position="976"/>
    </location>
</feature>
<feature type="compositionally biased region" description="Polar residues" evidence="4">
    <location>
        <begin position="397"/>
        <end position="416"/>
    </location>
</feature>
<feature type="compositionally biased region" description="Low complexity" evidence="4">
    <location>
        <begin position="123"/>
        <end position="133"/>
    </location>
</feature>
<feature type="compositionally biased region" description="Acidic residues" evidence="4">
    <location>
        <begin position="170"/>
        <end position="179"/>
    </location>
</feature>
<dbReference type="PANTHER" id="PTHR24012">
    <property type="entry name" value="RNA BINDING PROTEIN"/>
    <property type="match status" value="1"/>
</dbReference>
<sequence length="1266" mass="130369">MEPTKPFEKMTVAELKAELKARGLSEKGVKAELLARLQEAEAALEQEPAAVAADTAMDGQPDPAISTGQPEPQDTLKAEPVDFEADDKEQPTTEAEAQEEQAEEQDADAGQAGADTVEPDSIEAPTEAEQVAPEPEEPVEQEIDKVLADTQLDPSDAPQAAAEPAKEPDYGPEEWETMEIPEEYRPLPVLRVRNIKQEAKPEDVKKVFEDAGIPVHSVDFDNVERNKNVALLRLQPPPLSWKLSKELGPNPLDEALKKYIERKEQEAKAAAIAQKAAEAAAAGAAAEELVATTGSAEAKEEATEVEASSATAGEKTNGAAVVPIAATEDASAADIAEPALNAEAAVEHNAVVVEAGGEDPGKTEAAAAEMDISAVAGDEGQDARPPADADRKPAATSGGSQPAASTPSRHVSSSHAPVTLHVEDGRLDGDVLKVARYTAMRLNALQYPLTLFGDRLMIDAPSLQCTLYLGNVTQDNDEQLKVDMAALGRVIRCFIMRGASGSSKGYAFVEYATPAEALKAKESLEAQSRKAFQDMMATKNDLQRQRGRPATSALKPATPVEEGKEAQGDQGGEAVVSSDKLEGEKVAGLEDGKGEPDTQMKDQDEAAAVEGAETGSKERAPEEEAAGMIKLNVESDPSADQEEQPKVVEGSDEGANDTKDLQSKQPSHTSKIMRAELTHIRRAQDLFSRNLYLASLPMSLSDEGVLRKVFGEFGPVIAASITRGPQGYSKGFGFIEFLRSDHAAAAQAALDGKEVPTLGKLAISFVNPSKSTDRRAGPQGPGGRGGPQGLGGRYGSTGGPGRGGMMTPGFRAGPHNARNAPYFAGPGRSGYMQPPPPPPYGISPMMRNGPGPFNGHGRGGMLGPGRGYGGGYGIGGMGMGGGYGGYGGGMMGRNETGGGGYGGGYGGAYGGYGGSRGGQQQQSSSQGPRSGMGYGAGVGAGGNSGTAGTASPGYGSSSYSAGNTAQQQQQAIASPTASAGTYQGAGYSQGTGTYGGQASQSQYASQSTGYGSQVTGYGSQSGYGSQTSGYANQSSTYGGQQQNAQAASGYSAQQQQQQSTYGNQQAAAGTYPTSYSAPAQTYGANGYSGTAAQVPSSTYTAPSTTAGYGAQQSTTGYGTQQQQAATTVYPGYSSAAQAYGATGAAAQQQTGYGAATQTNSGYGQQAQQQGSYGAGASYGASAGAVYTGYGQAAGYGASTQQASGAYGGTGVSYGQQAQQAYGTYGQQTSTYSAQAYGQQQVGQKRDGDAYASYGAGYGADYKRPRY</sequence>
<feature type="region of interest" description="Disordered" evidence="4">
    <location>
        <begin position="283"/>
        <end position="316"/>
    </location>
</feature>
<feature type="compositionally biased region" description="Low complexity" evidence="4">
    <location>
        <begin position="153"/>
        <end position="163"/>
    </location>
</feature>
<feature type="compositionally biased region" description="Polar residues" evidence="4">
    <location>
        <begin position="963"/>
        <end position="976"/>
    </location>
</feature>
<dbReference type="InterPro" id="IPR003034">
    <property type="entry name" value="SAP_dom"/>
</dbReference>
<dbReference type="InterPro" id="IPR035979">
    <property type="entry name" value="RBD_domain_sf"/>
</dbReference>
<evidence type="ECO:0000256" key="3">
    <source>
        <dbReference type="PROSITE-ProRule" id="PRU00176"/>
    </source>
</evidence>
<feature type="compositionally biased region" description="Gly residues" evidence="4">
    <location>
        <begin position="930"/>
        <end position="945"/>
    </location>
</feature>
<dbReference type="Pfam" id="PF02037">
    <property type="entry name" value="SAP"/>
    <property type="match status" value="1"/>
</dbReference>
<dbReference type="Pfam" id="PF00076">
    <property type="entry name" value="RRM_1"/>
    <property type="match status" value="2"/>
</dbReference>
<feature type="compositionally biased region" description="Low complexity" evidence="4">
    <location>
        <begin position="996"/>
        <end position="1067"/>
    </location>
</feature>
<dbReference type="PROSITE" id="PS50102">
    <property type="entry name" value="RRM"/>
    <property type="match status" value="2"/>
</dbReference>
<dbReference type="SMART" id="SM00360">
    <property type="entry name" value="RRM"/>
    <property type="match status" value="2"/>
</dbReference>
<keyword evidence="1" id="KW-0677">Repeat</keyword>
<keyword evidence="2 3" id="KW-0694">RNA-binding</keyword>
<feature type="compositionally biased region" description="Gly residues" evidence="4">
    <location>
        <begin position="779"/>
        <end position="804"/>
    </location>
</feature>
<dbReference type="EMBL" id="BSDZ01000008">
    <property type="protein sequence ID" value="GLI60623.1"/>
    <property type="molecule type" value="Genomic_DNA"/>
</dbReference>
<dbReference type="SUPFAM" id="SSF68906">
    <property type="entry name" value="SAP domain"/>
    <property type="match status" value="1"/>
</dbReference>
<reference evidence="7 8" key="1">
    <citation type="journal article" date="2023" name="IScience">
        <title>Expanded male sex-determining region conserved during the evolution of homothallism in the green alga Volvox.</title>
        <authorList>
            <person name="Yamamoto K."/>
            <person name="Matsuzaki R."/>
            <person name="Mahakham W."/>
            <person name="Heman W."/>
            <person name="Sekimoto H."/>
            <person name="Kawachi M."/>
            <person name="Minakuchi Y."/>
            <person name="Toyoda A."/>
            <person name="Nozaki H."/>
        </authorList>
    </citation>
    <scope>NUCLEOTIDE SEQUENCE [LARGE SCALE GENOMIC DNA]</scope>
    <source>
        <strain evidence="7 8">NIES-4468</strain>
    </source>
</reference>
<dbReference type="Gene3D" id="1.10.720.30">
    <property type="entry name" value="SAP domain"/>
    <property type="match status" value="1"/>
</dbReference>
<dbReference type="Gene3D" id="3.30.70.330">
    <property type="match status" value="2"/>
</dbReference>
<feature type="region of interest" description="Disordered" evidence="4">
    <location>
        <begin position="766"/>
        <end position="804"/>
    </location>
</feature>
<dbReference type="InterPro" id="IPR036361">
    <property type="entry name" value="SAP_dom_sf"/>
</dbReference>
<evidence type="ECO:0000313" key="8">
    <source>
        <dbReference type="Proteomes" id="UP001165090"/>
    </source>
</evidence>